<organism evidence="3 4">
    <name type="scientific">Enhydrobacter aerosaccus</name>
    <dbReference type="NCBI Taxonomy" id="225324"/>
    <lineage>
        <taxon>Bacteria</taxon>
        <taxon>Pseudomonadati</taxon>
        <taxon>Pseudomonadota</taxon>
        <taxon>Alphaproteobacteria</taxon>
        <taxon>Hyphomicrobiales</taxon>
        <taxon>Enhydrobacter</taxon>
    </lineage>
</organism>
<dbReference type="Pfam" id="PF14588">
    <property type="entry name" value="YjgF_endoribonc"/>
    <property type="match status" value="1"/>
</dbReference>
<dbReference type="OrthoDB" id="9806350at2"/>
<dbReference type="RefSeq" id="WP_085936929.1">
    <property type="nucleotide sequence ID" value="NZ_FUWJ01000010.1"/>
</dbReference>
<feature type="region of interest" description="Disordered" evidence="1">
    <location>
        <begin position="155"/>
        <end position="190"/>
    </location>
</feature>
<accession>A0A1T4SVM2</accession>
<sequence length="190" mass="20178">MKTEQRLKELGIALAPATSPMANYVNAVRTGNLLYLAGKGPGLPGKPLPVGKVGRDMTVEQAYGHARETGLNLIAVMKAELGDLDRVKRIVKVLGMVNATPDFGQHPEVINGCSDLLVEVFGERGKHARSAVGLGSLPRGIPVEIEVIVEVEDRPAPAPARAAAKPAPKRKSAPKAKNKAQKKSARKKKS</sequence>
<evidence type="ECO:0000256" key="1">
    <source>
        <dbReference type="SAM" id="MobiDB-lite"/>
    </source>
</evidence>
<evidence type="ECO:0000259" key="2">
    <source>
        <dbReference type="Pfam" id="PF14588"/>
    </source>
</evidence>
<feature type="compositionally biased region" description="Basic residues" evidence="1">
    <location>
        <begin position="167"/>
        <end position="190"/>
    </location>
</feature>
<dbReference type="STRING" id="225324.SAMN02745126_05193"/>
<keyword evidence="4" id="KW-1185">Reference proteome</keyword>
<dbReference type="AlphaFoldDB" id="A0A1T4SVM2"/>
<dbReference type="InterPro" id="IPR035959">
    <property type="entry name" value="RutC-like_sf"/>
</dbReference>
<dbReference type="InterPro" id="IPR013813">
    <property type="entry name" value="Endoribo_LPSP/chorism_mut-like"/>
</dbReference>
<name>A0A1T4SVM2_9HYPH</name>
<reference evidence="4" key="1">
    <citation type="submission" date="2017-02" db="EMBL/GenBank/DDBJ databases">
        <authorList>
            <person name="Varghese N."/>
            <person name="Submissions S."/>
        </authorList>
    </citation>
    <scope>NUCLEOTIDE SEQUENCE [LARGE SCALE GENOMIC DNA]</scope>
    <source>
        <strain evidence="4">ATCC 27094</strain>
    </source>
</reference>
<dbReference type="EMBL" id="FUWJ01000010">
    <property type="protein sequence ID" value="SKA32227.1"/>
    <property type="molecule type" value="Genomic_DNA"/>
</dbReference>
<protein>
    <submittedName>
        <fullName evidence="3">Enamine deaminase RidA, house cleaning of reactive enamine intermediates, YjgF/YER057c/UK114 family</fullName>
    </submittedName>
</protein>
<dbReference type="Gene3D" id="3.30.1330.40">
    <property type="entry name" value="RutC-like"/>
    <property type="match status" value="1"/>
</dbReference>
<gene>
    <name evidence="3" type="ORF">SAMN02745126_05193</name>
</gene>
<dbReference type="PANTHER" id="PTHR43760">
    <property type="entry name" value="ENDORIBONUCLEASE-RELATED"/>
    <property type="match status" value="1"/>
</dbReference>
<dbReference type="CDD" id="cd02199">
    <property type="entry name" value="YjgF_YER057c_UK114_like_1"/>
    <property type="match status" value="1"/>
</dbReference>
<proteinExistence type="predicted"/>
<evidence type="ECO:0000313" key="3">
    <source>
        <dbReference type="EMBL" id="SKA32227.1"/>
    </source>
</evidence>
<dbReference type="SUPFAM" id="SSF55298">
    <property type="entry name" value="YjgF-like"/>
    <property type="match status" value="1"/>
</dbReference>
<feature type="domain" description="Endoribonuclease L-PSP/chorismate mutase-like" evidence="2">
    <location>
        <begin position="4"/>
        <end position="130"/>
    </location>
</feature>
<evidence type="ECO:0000313" key="4">
    <source>
        <dbReference type="Proteomes" id="UP000190092"/>
    </source>
</evidence>
<dbReference type="Proteomes" id="UP000190092">
    <property type="component" value="Unassembled WGS sequence"/>
</dbReference>
<dbReference type="PANTHER" id="PTHR43760:SF1">
    <property type="entry name" value="ENDORIBONUCLEASE L-PSP_CHORISMATE MUTASE-LIKE DOMAIN-CONTAINING PROTEIN"/>
    <property type="match status" value="1"/>
</dbReference>